<dbReference type="PANTHER" id="PTHR31761:SF1">
    <property type="entry name" value="LARGE RIBOSOMAL SUBUNIT PROTEIN ML64"/>
    <property type="match status" value="1"/>
</dbReference>
<comment type="similarity">
    <text evidence="3">Belongs to the mitochondrion-specific ribosomal protein mL64 family.</text>
</comment>
<comment type="subcellular location">
    <subcellularLocation>
        <location evidence="2">Mitochondrion</location>
    </subcellularLocation>
    <subcellularLocation>
        <location evidence="1">Nucleus</location>
    </subcellularLocation>
</comment>
<dbReference type="Gene3D" id="6.10.280.120">
    <property type="entry name" value="Growth arrest and DNA-damage-inducible proteins-interacting protein 1"/>
    <property type="match status" value="1"/>
</dbReference>
<dbReference type="GO" id="GO:0005840">
    <property type="term" value="C:ribosome"/>
    <property type="evidence" value="ECO:0007669"/>
    <property type="project" value="UniProtKB-KW"/>
</dbReference>
<dbReference type="PANTHER" id="PTHR31761">
    <property type="entry name" value="GROWTH ARREST AND DNA DAMAGE-INDUCIBLE PROTEINS-INTERACTING PROTEIN 1 GADD45GIP1"/>
    <property type="match status" value="1"/>
</dbReference>
<dbReference type="InterPro" id="IPR043035">
    <property type="entry name" value="Ribosomal_mL64_sf"/>
</dbReference>
<accession>A0ABD6EC62</accession>
<dbReference type="GO" id="GO:0005739">
    <property type="term" value="C:mitochondrion"/>
    <property type="evidence" value="ECO:0007669"/>
    <property type="project" value="UniProtKB-SubCell"/>
</dbReference>
<comment type="function">
    <text evidence="13">Acts as a negative regulator of G1 to S cell cycle phase progression by inhibiting cyclin-dependent kinases. Inhibitory effects are additive with GADD45 proteins but also occur in the absence of GADD45 proteins. Acts as a repressor of the orphan nuclear receptor NR4A1 by inhibiting AB domain-mediated transcriptional activity. May be involved in the hormone-mediated regulation of NR4A1 transcriptional activity. May play a role in mitochondrial protein synthesis.</text>
</comment>
<evidence type="ECO:0000256" key="5">
    <source>
        <dbReference type="ARBA" id="ARBA00023054"/>
    </source>
</evidence>
<evidence type="ECO:0000256" key="6">
    <source>
        <dbReference type="ARBA" id="ARBA00023128"/>
    </source>
</evidence>
<dbReference type="GO" id="GO:1990904">
    <property type="term" value="C:ribonucleoprotein complex"/>
    <property type="evidence" value="ECO:0007669"/>
    <property type="project" value="UniProtKB-KW"/>
</dbReference>
<evidence type="ECO:0000256" key="11">
    <source>
        <dbReference type="ARBA" id="ARBA00035184"/>
    </source>
</evidence>
<keyword evidence="8" id="KW-0687">Ribonucleoprotein</keyword>
<evidence type="ECO:0000256" key="4">
    <source>
        <dbReference type="ARBA" id="ARBA00022980"/>
    </source>
</evidence>
<dbReference type="GO" id="GO:0005634">
    <property type="term" value="C:nucleus"/>
    <property type="evidence" value="ECO:0007669"/>
    <property type="project" value="UniProtKB-SubCell"/>
</dbReference>
<evidence type="ECO:0000313" key="16">
    <source>
        <dbReference type="Proteomes" id="UP001608902"/>
    </source>
</evidence>
<evidence type="ECO:0000256" key="13">
    <source>
        <dbReference type="ARBA" id="ARBA00060144"/>
    </source>
</evidence>
<sequence>MLGKKLLMYPNRRWMSLAKPVADKIKLAESESSTSSTAVNSDRSHSVRNISRLWDRHRIIAERGIPPVSYEWEKEKWAKAERFGQYGLASGVNIAELWPTVEEIEEEEALGIYAPFTRVLEKTKNDEKQREAELAKRLLELENKEKNYGNVLKKFEASKVEAEKELSEKEALLEKKIREIQEYFGYWIDPKDPRFEVMFKQKEAEEKKAAKLAKRQAAQKKTIAAVLDTESASSDAK</sequence>
<dbReference type="Proteomes" id="UP001608902">
    <property type="component" value="Unassembled WGS sequence"/>
</dbReference>
<proteinExistence type="inferred from homology"/>
<dbReference type="EMBL" id="JBGFUD010002448">
    <property type="protein sequence ID" value="MFH4977615.1"/>
    <property type="molecule type" value="Genomic_DNA"/>
</dbReference>
<evidence type="ECO:0000256" key="14">
    <source>
        <dbReference type="SAM" id="Coils"/>
    </source>
</evidence>
<evidence type="ECO:0000256" key="3">
    <source>
        <dbReference type="ARBA" id="ARBA00005421"/>
    </source>
</evidence>
<organism evidence="15 16">
    <name type="scientific">Gnathostoma spinigerum</name>
    <dbReference type="NCBI Taxonomy" id="75299"/>
    <lineage>
        <taxon>Eukaryota</taxon>
        <taxon>Metazoa</taxon>
        <taxon>Ecdysozoa</taxon>
        <taxon>Nematoda</taxon>
        <taxon>Chromadorea</taxon>
        <taxon>Rhabditida</taxon>
        <taxon>Spirurina</taxon>
        <taxon>Gnathostomatomorpha</taxon>
        <taxon>Gnathostomatoidea</taxon>
        <taxon>Gnathostomatidae</taxon>
        <taxon>Gnathostoma</taxon>
    </lineage>
</organism>
<gene>
    <name evidence="15" type="ORF">AB6A40_004324</name>
</gene>
<protein>
    <recommendedName>
        <fullName evidence="11">Large ribosomal subunit protein mL64</fullName>
    </recommendedName>
    <alternativeName>
        <fullName evidence="10">39S ribosomal protein L59, mitochondrial</fullName>
    </alternativeName>
    <alternativeName>
        <fullName evidence="12">Growth arrest and DNA damage-inducible proteins-interacting protein 1</fullName>
    </alternativeName>
</protein>
<evidence type="ECO:0000256" key="10">
    <source>
        <dbReference type="ARBA" id="ARBA00030700"/>
    </source>
</evidence>
<keyword evidence="7" id="KW-0539">Nucleus</keyword>
<dbReference type="Pfam" id="PF10147">
    <property type="entry name" value="CR6_interact"/>
    <property type="match status" value="1"/>
</dbReference>
<feature type="coiled-coil region" evidence="14">
    <location>
        <begin position="124"/>
        <end position="221"/>
    </location>
</feature>
<keyword evidence="9" id="KW-0131">Cell cycle</keyword>
<evidence type="ECO:0000313" key="15">
    <source>
        <dbReference type="EMBL" id="MFH4977615.1"/>
    </source>
</evidence>
<evidence type="ECO:0000256" key="1">
    <source>
        <dbReference type="ARBA" id="ARBA00004123"/>
    </source>
</evidence>
<evidence type="ECO:0000256" key="7">
    <source>
        <dbReference type="ARBA" id="ARBA00023242"/>
    </source>
</evidence>
<keyword evidence="6" id="KW-0496">Mitochondrion</keyword>
<keyword evidence="5 14" id="KW-0175">Coiled coil</keyword>
<dbReference type="AlphaFoldDB" id="A0ABD6EC62"/>
<evidence type="ECO:0000256" key="8">
    <source>
        <dbReference type="ARBA" id="ARBA00023274"/>
    </source>
</evidence>
<reference evidence="15 16" key="1">
    <citation type="submission" date="2024-08" db="EMBL/GenBank/DDBJ databases">
        <title>Gnathostoma spinigerum genome.</title>
        <authorList>
            <person name="Gonzalez-Bertolin B."/>
            <person name="Monzon S."/>
            <person name="Zaballos A."/>
            <person name="Jimenez P."/>
            <person name="Dekumyoy P."/>
            <person name="Varona S."/>
            <person name="Cuesta I."/>
            <person name="Sumanam S."/>
            <person name="Adisakwattana P."/>
            <person name="Gasser R.B."/>
            <person name="Hernandez-Gonzalez A."/>
            <person name="Young N.D."/>
            <person name="Perteguer M.J."/>
        </authorList>
    </citation>
    <scope>NUCLEOTIDE SEQUENCE [LARGE SCALE GENOMIC DNA]</scope>
    <source>
        <strain evidence="15">AL3</strain>
        <tissue evidence="15">Liver</tissue>
    </source>
</reference>
<evidence type="ECO:0000256" key="2">
    <source>
        <dbReference type="ARBA" id="ARBA00004173"/>
    </source>
</evidence>
<evidence type="ECO:0000256" key="9">
    <source>
        <dbReference type="ARBA" id="ARBA00023306"/>
    </source>
</evidence>
<keyword evidence="4" id="KW-0689">Ribosomal protein</keyword>
<keyword evidence="16" id="KW-1185">Reference proteome</keyword>
<dbReference type="InterPro" id="IPR018472">
    <property type="entry name" value="Ribosomal_mL64"/>
</dbReference>
<comment type="caution">
    <text evidence="15">The sequence shown here is derived from an EMBL/GenBank/DDBJ whole genome shotgun (WGS) entry which is preliminary data.</text>
</comment>
<name>A0ABD6EC62_9BILA</name>
<evidence type="ECO:0000256" key="12">
    <source>
        <dbReference type="ARBA" id="ARBA00035485"/>
    </source>
</evidence>